<sequence>MKLTKTSLALSLSLALTASFSSICYGQADDLNHSVAQSMPKLENLYLHLHQHPELSYHEQATGQRMAKELSELGFEVTDNFGGYGVVGIFKNGEGPVVMIRADTDALPIIEETGKPYASKVTTTDADGKTQGVMHGCGHDIHMTSLIGTAEQLVKQKANWQGTLMMVAQPAEEMGGGAKAMLKEGLFSEFPVPDEVLGLHVSASIPAGKVGIVSGYALANVDSVDVTIKGKGGHGAYPHLTIDPVVLAARTVLALQTIPSREISPLEPNVVTVGSIHGGSKHNIISNEVKLQITLRSYNPEVRLQQIAAIKRLTKGIAISAGLSDDLMPVVYVHEDETIPSTYNNPELAAKVKTSIESEIGLDNVVIAEPVMAGEDFGLYGLTPQKRPIMLFWLGAVSPSQYEDSVKSGESLPSLHSSKFAPDYPLAINTGVRAMTRSAMDLFNEK</sequence>
<accession>A0A553JJM0</accession>
<dbReference type="RefSeq" id="WP_144041910.1">
    <property type="nucleotide sequence ID" value="NZ_BMPL01000029.1"/>
</dbReference>
<dbReference type="GO" id="GO:0050118">
    <property type="term" value="F:N-acetyldiaminopimelate deacetylase activity"/>
    <property type="evidence" value="ECO:0007669"/>
    <property type="project" value="UniProtKB-ARBA"/>
</dbReference>
<comment type="caution">
    <text evidence="5">The sequence shown here is derived from an EMBL/GenBank/DDBJ whole genome shotgun (WGS) entry which is preliminary data.</text>
</comment>
<feature type="domain" description="Peptidase M20 dimerisation" evidence="4">
    <location>
        <begin position="218"/>
        <end position="312"/>
    </location>
</feature>
<evidence type="ECO:0000313" key="6">
    <source>
        <dbReference type="Proteomes" id="UP000318126"/>
    </source>
</evidence>
<dbReference type="NCBIfam" id="TIGR01891">
    <property type="entry name" value="amidohydrolases"/>
    <property type="match status" value="1"/>
</dbReference>
<dbReference type="OrthoDB" id="9777385at2"/>
<keyword evidence="6" id="KW-1185">Reference proteome</keyword>
<dbReference type="PANTHER" id="PTHR11014:SF63">
    <property type="entry name" value="METALLOPEPTIDASE, PUTATIVE (AFU_ORTHOLOGUE AFUA_6G09600)-RELATED"/>
    <property type="match status" value="1"/>
</dbReference>
<dbReference type="GO" id="GO:0046872">
    <property type="term" value="F:metal ion binding"/>
    <property type="evidence" value="ECO:0007669"/>
    <property type="project" value="UniProtKB-KW"/>
</dbReference>
<protein>
    <submittedName>
        <fullName evidence="5">Amidohydrolase</fullName>
    </submittedName>
</protein>
<name>A0A553JJM0_SHEHA</name>
<comment type="cofactor">
    <cofactor evidence="2">
        <name>Mn(2+)</name>
        <dbReference type="ChEBI" id="CHEBI:29035"/>
    </cofactor>
    <text evidence="2">The Mn(2+) ion enhances activity.</text>
</comment>
<dbReference type="FunFam" id="3.30.70.360:FF:000001">
    <property type="entry name" value="N-acetyldiaminopimelate deacetylase"/>
    <property type="match status" value="1"/>
</dbReference>
<dbReference type="SUPFAM" id="SSF55031">
    <property type="entry name" value="Bacterial exopeptidase dimerisation domain"/>
    <property type="match status" value="1"/>
</dbReference>
<dbReference type="InterPro" id="IPR036264">
    <property type="entry name" value="Bact_exopeptidase_dim_dom"/>
</dbReference>
<feature type="chain" id="PRO_5022069664" evidence="3">
    <location>
        <begin position="29"/>
        <end position="446"/>
    </location>
</feature>
<evidence type="ECO:0000256" key="2">
    <source>
        <dbReference type="PIRSR" id="PIRSR005962-1"/>
    </source>
</evidence>
<proteinExistence type="predicted"/>
<dbReference type="InterPro" id="IPR002933">
    <property type="entry name" value="Peptidase_M20"/>
</dbReference>
<gene>
    <name evidence="5" type="ORF">FN961_19775</name>
</gene>
<dbReference type="PIRSF" id="PIRSF005962">
    <property type="entry name" value="Pept_M20D_amidohydro"/>
    <property type="match status" value="1"/>
</dbReference>
<feature type="binding site" evidence="2">
    <location>
        <position position="200"/>
    </location>
    <ligand>
        <name>Mn(2+)</name>
        <dbReference type="ChEBI" id="CHEBI:29035"/>
        <label>2</label>
    </ligand>
</feature>
<dbReference type="InterPro" id="IPR017439">
    <property type="entry name" value="Amidohydrolase"/>
</dbReference>
<feature type="signal peptide" evidence="3">
    <location>
        <begin position="1"/>
        <end position="28"/>
    </location>
</feature>
<dbReference type="SUPFAM" id="SSF53187">
    <property type="entry name" value="Zn-dependent exopeptidases"/>
    <property type="match status" value="1"/>
</dbReference>
<dbReference type="GO" id="GO:0019877">
    <property type="term" value="P:diaminopimelate biosynthetic process"/>
    <property type="evidence" value="ECO:0007669"/>
    <property type="project" value="UniProtKB-ARBA"/>
</dbReference>
<keyword evidence="2" id="KW-0464">Manganese</keyword>
<feature type="binding site" evidence="2">
    <location>
        <position position="137"/>
    </location>
    <ligand>
        <name>Mn(2+)</name>
        <dbReference type="ChEBI" id="CHEBI:29035"/>
        <label>2</label>
    </ligand>
</feature>
<keyword evidence="1 5" id="KW-0378">Hydrolase</keyword>
<dbReference type="Proteomes" id="UP000318126">
    <property type="component" value="Unassembled WGS sequence"/>
</dbReference>
<feature type="binding site" evidence="2">
    <location>
        <position position="139"/>
    </location>
    <ligand>
        <name>Mn(2+)</name>
        <dbReference type="ChEBI" id="CHEBI:29035"/>
        <label>2</label>
    </ligand>
</feature>
<organism evidence="5 6">
    <name type="scientific">Shewanella hanedai</name>
    <name type="common">Alteromonas hanedai</name>
    <dbReference type="NCBI Taxonomy" id="25"/>
    <lineage>
        <taxon>Bacteria</taxon>
        <taxon>Pseudomonadati</taxon>
        <taxon>Pseudomonadota</taxon>
        <taxon>Gammaproteobacteria</taxon>
        <taxon>Alteromonadales</taxon>
        <taxon>Shewanellaceae</taxon>
        <taxon>Shewanella</taxon>
    </lineage>
</organism>
<dbReference type="Pfam" id="PF01546">
    <property type="entry name" value="Peptidase_M20"/>
    <property type="match status" value="1"/>
</dbReference>
<reference evidence="6" key="1">
    <citation type="submission" date="2019-07" db="EMBL/GenBank/DDBJ databases">
        <title>Shewanella sp. YLB-08 draft genomic sequence.</title>
        <authorList>
            <person name="Yu L."/>
        </authorList>
    </citation>
    <scope>NUCLEOTIDE SEQUENCE [LARGE SCALE GENOMIC DNA]</scope>
    <source>
        <strain evidence="6">JCM 20706</strain>
    </source>
</reference>
<dbReference type="InterPro" id="IPR011650">
    <property type="entry name" value="Peptidase_M20_dimer"/>
</dbReference>
<dbReference type="AlphaFoldDB" id="A0A553JJM0"/>
<keyword evidence="3" id="KW-0732">Signal</keyword>
<keyword evidence="2" id="KW-0479">Metal-binding</keyword>
<evidence type="ECO:0000313" key="5">
    <source>
        <dbReference type="EMBL" id="TRY12598.1"/>
    </source>
</evidence>
<evidence type="ECO:0000256" key="1">
    <source>
        <dbReference type="ARBA" id="ARBA00022801"/>
    </source>
</evidence>
<evidence type="ECO:0000256" key="3">
    <source>
        <dbReference type="SAM" id="SignalP"/>
    </source>
</evidence>
<dbReference type="EMBL" id="VKGK01000030">
    <property type="protein sequence ID" value="TRY12598.1"/>
    <property type="molecule type" value="Genomic_DNA"/>
</dbReference>
<dbReference type="Pfam" id="PF07687">
    <property type="entry name" value="M20_dimer"/>
    <property type="match status" value="1"/>
</dbReference>
<dbReference type="PANTHER" id="PTHR11014">
    <property type="entry name" value="PEPTIDASE M20 FAMILY MEMBER"/>
    <property type="match status" value="1"/>
</dbReference>
<dbReference type="Gene3D" id="3.40.630.10">
    <property type="entry name" value="Zn peptidases"/>
    <property type="match status" value="1"/>
</dbReference>
<feature type="binding site" evidence="2">
    <location>
        <position position="416"/>
    </location>
    <ligand>
        <name>Mn(2+)</name>
        <dbReference type="ChEBI" id="CHEBI:29035"/>
        <label>2</label>
    </ligand>
</feature>
<evidence type="ECO:0000259" key="4">
    <source>
        <dbReference type="Pfam" id="PF07687"/>
    </source>
</evidence>
<dbReference type="Gene3D" id="3.30.70.360">
    <property type="match status" value="1"/>
</dbReference>
<feature type="binding site" evidence="2">
    <location>
        <position position="173"/>
    </location>
    <ligand>
        <name>Mn(2+)</name>
        <dbReference type="ChEBI" id="CHEBI:29035"/>
        <label>1</label>
    </ligand>
</feature>